<dbReference type="PANTHER" id="PTHR33558">
    <property type="entry name" value="GLUTAREDOXIN-LIKE PROTEIN C5ORF63 HOMOLOG"/>
    <property type="match status" value="1"/>
</dbReference>
<dbReference type="InterPro" id="IPR052565">
    <property type="entry name" value="Glutaredoxin-like_YDR286C"/>
</dbReference>
<comment type="caution">
    <text evidence="2">The sequence shown here is derived from an EMBL/GenBank/DDBJ whole genome shotgun (WGS) entry which is preliminary data.</text>
</comment>
<sequence>MFSSRRLLQACRITLFSRKDCGLCVEAGAALSEVAERRPFVYTKVDLARPESKPWRKLYGYDIPVLAAPCDVNGQRKIHISKASAQAEEAAAAGEAVKLMHRFTPAEIEAKMDEVEAS</sequence>
<gene>
    <name evidence="2" type="ORF">L249_3379</name>
</gene>
<keyword evidence="3" id="KW-1185">Reference proteome</keyword>
<comment type="similarity">
    <text evidence="1">Belongs to the glutaredoxin family.</text>
</comment>
<accession>A0A367LMH4</accession>
<evidence type="ECO:0000256" key="1">
    <source>
        <dbReference type="RuleBase" id="RU363082"/>
    </source>
</evidence>
<dbReference type="PANTHER" id="PTHR33558:SF1">
    <property type="entry name" value="GLUTAREDOXIN-LIKE PROTEIN C5ORF63 HOMOLOG"/>
    <property type="match status" value="1"/>
</dbReference>
<keyword evidence="1" id="KW-0249">Electron transport</keyword>
<dbReference type="STRING" id="1330021.A0A367LMH4"/>
<reference evidence="2 3" key="1">
    <citation type="journal article" date="2015" name="BMC Genomics">
        <title>Insights from the genome of Ophiocordyceps polyrhachis-furcata to pathogenicity and host specificity in insect fungi.</title>
        <authorList>
            <person name="Wichadakul D."/>
            <person name="Kobmoo N."/>
            <person name="Ingsriswang S."/>
            <person name="Tangphatsornruang S."/>
            <person name="Chantasingh D."/>
            <person name="Luangsa-ard J.J."/>
            <person name="Eurwilaichitr L."/>
        </authorList>
    </citation>
    <scope>NUCLEOTIDE SEQUENCE [LARGE SCALE GENOMIC DNA]</scope>
    <source>
        <strain evidence="2 3">BCC 54312</strain>
    </source>
</reference>
<dbReference type="Gene3D" id="3.40.30.10">
    <property type="entry name" value="Glutaredoxin"/>
    <property type="match status" value="1"/>
</dbReference>
<proteinExistence type="inferred from homology"/>
<evidence type="ECO:0000313" key="3">
    <source>
        <dbReference type="Proteomes" id="UP000253664"/>
    </source>
</evidence>
<organism evidence="2 3">
    <name type="scientific">Ophiocordyceps polyrhachis-furcata BCC 54312</name>
    <dbReference type="NCBI Taxonomy" id="1330021"/>
    <lineage>
        <taxon>Eukaryota</taxon>
        <taxon>Fungi</taxon>
        <taxon>Dikarya</taxon>
        <taxon>Ascomycota</taxon>
        <taxon>Pezizomycotina</taxon>
        <taxon>Sordariomycetes</taxon>
        <taxon>Hypocreomycetidae</taxon>
        <taxon>Hypocreales</taxon>
        <taxon>Ophiocordycipitaceae</taxon>
        <taxon>Ophiocordyceps</taxon>
    </lineage>
</organism>
<dbReference type="OrthoDB" id="429967at2759"/>
<dbReference type="Proteomes" id="UP000253664">
    <property type="component" value="Unassembled WGS sequence"/>
</dbReference>
<dbReference type="InterPro" id="IPR008554">
    <property type="entry name" value="Glutaredoxin-like"/>
</dbReference>
<evidence type="ECO:0000313" key="2">
    <source>
        <dbReference type="EMBL" id="RCI15645.1"/>
    </source>
</evidence>
<protein>
    <recommendedName>
        <fullName evidence="1">Glutaredoxin-like protein</fullName>
    </recommendedName>
</protein>
<dbReference type="InterPro" id="IPR036249">
    <property type="entry name" value="Thioredoxin-like_sf"/>
</dbReference>
<name>A0A367LMH4_9HYPO</name>
<dbReference type="EMBL" id="LKCN02000002">
    <property type="protein sequence ID" value="RCI15645.1"/>
    <property type="molecule type" value="Genomic_DNA"/>
</dbReference>
<dbReference type="SUPFAM" id="SSF52833">
    <property type="entry name" value="Thioredoxin-like"/>
    <property type="match status" value="1"/>
</dbReference>
<dbReference type="AlphaFoldDB" id="A0A367LMH4"/>
<dbReference type="Pfam" id="PF05768">
    <property type="entry name" value="Glrx-like"/>
    <property type="match status" value="1"/>
</dbReference>
<keyword evidence="1" id="KW-0813">Transport</keyword>